<keyword evidence="1" id="KW-0472">Membrane</keyword>
<organism evidence="3">
    <name type="scientific">Gymnodinialimonas phycosphaerae</name>
    <dbReference type="NCBI Taxonomy" id="2841589"/>
    <lineage>
        <taxon>Bacteria</taxon>
        <taxon>Pseudomonadati</taxon>
        <taxon>Pseudomonadota</taxon>
        <taxon>Alphaproteobacteria</taxon>
        <taxon>Rhodobacterales</taxon>
        <taxon>Paracoccaceae</taxon>
        <taxon>Gymnodinialimonas</taxon>
    </lineage>
</organism>
<dbReference type="Pfam" id="PF04403">
    <property type="entry name" value="PqiA"/>
    <property type="match status" value="1"/>
</dbReference>
<gene>
    <name evidence="2" type="ORF">KUL25_14780</name>
    <name evidence="3" type="ORF">KUL25_14785</name>
</gene>
<keyword evidence="1" id="KW-1133">Transmembrane helix</keyword>
<evidence type="ECO:0000313" key="2">
    <source>
        <dbReference type="EMBL" id="MBY4894021.1"/>
    </source>
</evidence>
<reference evidence="3 4" key="1">
    <citation type="submission" date="2021-07" db="EMBL/GenBank/DDBJ databases">
        <title>Karlodiniumbacter phycospheric gen. nov., sp. nov., a phycosphere bacterium isolated from karlodinium veneficum.</title>
        <authorList>
            <person name="Peng Y."/>
            <person name="Jiang L."/>
            <person name="Lee J."/>
        </authorList>
    </citation>
    <scope>NUCLEOTIDE SEQUENCE</scope>
    <source>
        <strain evidence="3 4">N5</strain>
    </source>
</reference>
<evidence type="ECO:0000313" key="3">
    <source>
        <dbReference type="EMBL" id="QXL86707.1"/>
    </source>
</evidence>
<evidence type="ECO:0000256" key="1">
    <source>
        <dbReference type="SAM" id="Phobius"/>
    </source>
</evidence>
<dbReference type="EMBL" id="JAIMBW010000001">
    <property type="protein sequence ID" value="MBY4894021.1"/>
    <property type="molecule type" value="Genomic_DNA"/>
</dbReference>
<feature type="transmembrane region" description="Helical" evidence="1">
    <location>
        <begin position="99"/>
        <end position="130"/>
    </location>
</feature>
<keyword evidence="1" id="KW-0812">Transmembrane</keyword>
<dbReference type="InterPro" id="IPR007498">
    <property type="entry name" value="PqiA-like"/>
</dbReference>
<sequence>MSSANARNVDISTVSTDTVGCVVCDAIYSLRPELADQATQCARCGHRITYGKRATLAWLVSLSATNVALLAMVVFLPFLELHSGQFENAASVIDVVLGFSSGIMVPLALAVLAFILMLPLSRFLLLIYALGPIAVGRRNLPYAARALRGVFLLKPWAMAEIFMVGVAVALVKLADLATISIGPAFWIFAGVVILNAYQDTLMCRHTLWTALICNE</sequence>
<dbReference type="EMBL" id="CP078073">
    <property type="protein sequence ID" value="QXL86707.1"/>
    <property type="molecule type" value="Genomic_DNA"/>
</dbReference>
<dbReference type="AlphaFoldDB" id="A0A975YES7"/>
<feature type="transmembrane region" description="Helical" evidence="1">
    <location>
        <begin position="151"/>
        <end position="171"/>
    </location>
</feature>
<feature type="transmembrane region" description="Helical" evidence="1">
    <location>
        <begin position="177"/>
        <end position="197"/>
    </location>
</feature>
<evidence type="ECO:0000313" key="4">
    <source>
        <dbReference type="Proteomes" id="UP000693972"/>
    </source>
</evidence>
<proteinExistence type="predicted"/>
<accession>A0A975YES7</accession>
<protein>
    <submittedName>
        <fullName evidence="3">Paraquat-inducible protein A</fullName>
    </submittedName>
</protein>
<dbReference type="Proteomes" id="UP000693972">
    <property type="component" value="Unassembled WGS sequence"/>
</dbReference>
<feature type="transmembrane region" description="Helical" evidence="1">
    <location>
        <begin position="56"/>
        <end position="79"/>
    </location>
</feature>
<keyword evidence="4" id="KW-1185">Reference proteome</keyword>
<name>A0A975YES7_9RHOB</name>